<protein>
    <submittedName>
        <fullName evidence="1">Uncharacterized protein</fullName>
    </submittedName>
</protein>
<accession>A0AAD1WI43</accession>
<sequence length="155" mass="17727">MMLRAACVSLIFPAFQIQPVRLYDLAIKTWAEKGVHTVQDLMEGDKVKTFPVVRLQFSLASRDLFLNLRVKNILTTRLTHTQTKPQMELLPLAQVLSPKKTKPLSLCYNALLWGPGQTKLSYMTQWETELGEAFLIEQWHKAMAITKKASRSLLL</sequence>
<evidence type="ECO:0000313" key="1">
    <source>
        <dbReference type="EMBL" id="CAH2306510.1"/>
    </source>
</evidence>
<keyword evidence="2" id="KW-1185">Reference proteome</keyword>
<reference evidence="1" key="1">
    <citation type="submission" date="2022-03" db="EMBL/GenBank/DDBJ databases">
        <authorList>
            <person name="Alioto T."/>
            <person name="Alioto T."/>
            <person name="Gomez Garrido J."/>
        </authorList>
    </citation>
    <scope>NUCLEOTIDE SEQUENCE</scope>
</reference>
<dbReference type="Proteomes" id="UP001295444">
    <property type="component" value="Chromosome 07"/>
</dbReference>
<organism evidence="1 2">
    <name type="scientific">Pelobates cultripes</name>
    <name type="common">Western spadefoot toad</name>
    <dbReference type="NCBI Taxonomy" id="61616"/>
    <lineage>
        <taxon>Eukaryota</taxon>
        <taxon>Metazoa</taxon>
        <taxon>Chordata</taxon>
        <taxon>Craniata</taxon>
        <taxon>Vertebrata</taxon>
        <taxon>Euteleostomi</taxon>
        <taxon>Amphibia</taxon>
        <taxon>Batrachia</taxon>
        <taxon>Anura</taxon>
        <taxon>Pelobatoidea</taxon>
        <taxon>Pelobatidae</taxon>
        <taxon>Pelobates</taxon>
    </lineage>
</organism>
<gene>
    <name evidence="1" type="ORF">PECUL_23A020186</name>
</gene>
<evidence type="ECO:0000313" key="2">
    <source>
        <dbReference type="Proteomes" id="UP001295444"/>
    </source>
</evidence>
<dbReference type="AlphaFoldDB" id="A0AAD1WI43"/>
<dbReference type="EMBL" id="OW240918">
    <property type="protein sequence ID" value="CAH2306510.1"/>
    <property type="molecule type" value="Genomic_DNA"/>
</dbReference>
<proteinExistence type="predicted"/>
<name>A0AAD1WI43_PELCU</name>